<dbReference type="PANTHER" id="PTHR30547:SF0">
    <property type="entry name" value="BLR8175 PROTEIN"/>
    <property type="match status" value="1"/>
</dbReference>
<accession>D3HMX9</accession>
<evidence type="ECO:0000259" key="1">
    <source>
        <dbReference type="Pfam" id="PF17761"/>
    </source>
</evidence>
<dbReference type="eggNOG" id="COG4804">
    <property type="taxonomic scope" value="Bacteria"/>
</dbReference>
<gene>
    <name evidence="2" type="ordered locus">LLO_3366</name>
</gene>
<dbReference type="HOGENOM" id="CLU_2788794_0_0_6"/>
<dbReference type="PANTHER" id="PTHR30547">
    <property type="entry name" value="UNCHARACTERIZED PROTEIN YHCG-RELATED"/>
    <property type="match status" value="1"/>
</dbReference>
<evidence type="ECO:0000313" key="2">
    <source>
        <dbReference type="EMBL" id="CBJ13829.1"/>
    </source>
</evidence>
<dbReference type="GeneID" id="98061404"/>
<sequence>MIKFYWELGTDLIEKQKNHQWGSHFLEQFSHDMRQALPEMQGFSKRNLEYMGRFAQLFRNCLGGTLCA</sequence>
<dbReference type="RefSeq" id="WP_012979551.1">
    <property type="nucleotide sequence ID" value="NC_013861.1"/>
</dbReference>
<dbReference type="Pfam" id="PF17761">
    <property type="entry name" value="DUF1016_N"/>
    <property type="match status" value="1"/>
</dbReference>
<dbReference type="Proteomes" id="UP000001060">
    <property type="component" value="Chromosome"/>
</dbReference>
<dbReference type="InterPro" id="IPR053148">
    <property type="entry name" value="PD-DEXK-like_domain"/>
</dbReference>
<protein>
    <submittedName>
        <fullName evidence="2">Putative phage related protein</fullName>
    </submittedName>
</protein>
<feature type="domain" description="YhcG N-terminal" evidence="1">
    <location>
        <begin position="1"/>
        <end position="59"/>
    </location>
</feature>
<dbReference type="InterPro" id="IPR041527">
    <property type="entry name" value="YhcG_N"/>
</dbReference>
<organism evidence="2 3">
    <name type="scientific">Legionella longbeachae serogroup 1 (strain NSW150)</name>
    <dbReference type="NCBI Taxonomy" id="661367"/>
    <lineage>
        <taxon>Bacteria</taxon>
        <taxon>Pseudomonadati</taxon>
        <taxon>Pseudomonadota</taxon>
        <taxon>Gammaproteobacteria</taxon>
        <taxon>Legionellales</taxon>
        <taxon>Legionellaceae</taxon>
        <taxon>Legionella</taxon>
    </lineage>
</organism>
<dbReference type="KEGG" id="llo:LLO_3366"/>
<dbReference type="AlphaFoldDB" id="D3HMX9"/>
<dbReference type="EMBL" id="FN650140">
    <property type="protein sequence ID" value="CBJ13829.1"/>
    <property type="molecule type" value="Genomic_DNA"/>
</dbReference>
<dbReference type="STRING" id="661367.LLO_3366"/>
<reference evidence="2 3" key="1">
    <citation type="journal article" date="2010" name="PLoS Genet.">
        <title>Analysis of the Legionella longbeachae genome and transcriptome uncovers unique strategies to cause Legionnaires' disease.</title>
        <authorList>
            <person name="Cazalet C."/>
            <person name="Gomez-Valero L."/>
            <person name="Rusniok C."/>
            <person name="Lomma M."/>
            <person name="Dervins-Ravault D."/>
            <person name="Newton H."/>
            <person name="Sansom F."/>
            <person name="Jarraud S."/>
            <person name="Zidane N."/>
            <person name="Ma L."/>
            <person name="Bouchier C."/>
            <person name="Etienne J."/>
            <person name="Hartland E."/>
            <person name="Buchrieser C."/>
        </authorList>
    </citation>
    <scope>NUCLEOTIDE SEQUENCE [LARGE SCALE GENOMIC DNA]</scope>
    <source>
        <strain evidence="2 3">NSW150</strain>
    </source>
</reference>
<proteinExistence type="predicted"/>
<evidence type="ECO:0000313" key="3">
    <source>
        <dbReference type="Proteomes" id="UP000001060"/>
    </source>
</evidence>
<name>D3HMX9_LEGLN</name>
<keyword evidence="3" id="KW-1185">Reference proteome</keyword>